<dbReference type="InterPro" id="IPR047662">
    <property type="entry name" value="SemiSWEET"/>
</dbReference>
<feature type="transmembrane region" description="Helical" evidence="5">
    <location>
        <begin position="35"/>
        <end position="56"/>
    </location>
</feature>
<evidence type="ECO:0000256" key="4">
    <source>
        <dbReference type="ARBA" id="ARBA00023136"/>
    </source>
</evidence>
<evidence type="ECO:0000256" key="3">
    <source>
        <dbReference type="ARBA" id="ARBA00022989"/>
    </source>
</evidence>
<evidence type="ECO:0000256" key="1">
    <source>
        <dbReference type="ARBA" id="ARBA00004141"/>
    </source>
</evidence>
<keyword evidence="2 5" id="KW-0812">Transmembrane</keyword>
<keyword evidence="3 5" id="KW-1133">Transmembrane helix</keyword>
<comment type="subcellular location">
    <subcellularLocation>
        <location evidence="1">Membrane</location>
        <topology evidence="1">Multi-pass membrane protein</topology>
    </subcellularLocation>
</comment>
<evidence type="ECO:0008006" key="8">
    <source>
        <dbReference type="Google" id="ProtNLM"/>
    </source>
</evidence>
<evidence type="ECO:0000256" key="5">
    <source>
        <dbReference type="SAM" id="Phobius"/>
    </source>
</evidence>
<dbReference type="NCBIfam" id="NF037968">
    <property type="entry name" value="SemiSWEET_2"/>
    <property type="match status" value="1"/>
</dbReference>
<dbReference type="EMBL" id="MQWD01000001">
    <property type="protein sequence ID" value="PAP77593.1"/>
    <property type="molecule type" value="Genomic_DNA"/>
</dbReference>
<dbReference type="AlphaFoldDB" id="A0A271J2B6"/>
<dbReference type="RefSeq" id="WP_095511262.1">
    <property type="nucleotide sequence ID" value="NZ_MQWD01000001.1"/>
</dbReference>
<dbReference type="Gene3D" id="1.20.1280.290">
    <property type="match status" value="1"/>
</dbReference>
<organism evidence="6 7">
    <name type="scientific">Rubrivirga marina</name>
    <dbReference type="NCBI Taxonomy" id="1196024"/>
    <lineage>
        <taxon>Bacteria</taxon>
        <taxon>Pseudomonadati</taxon>
        <taxon>Rhodothermota</taxon>
        <taxon>Rhodothermia</taxon>
        <taxon>Rhodothermales</taxon>
        <taxon>Rubricoccaceae</taxon>
        <taxon>Rubrivirga</taxon>
    </lineage>
</organism>
<accession>A0A271J2B6</accession>
<evidence type="ECO:0000256" key="2">
    <source>
        <dbReference type="ARBA" id="ARBA00022692"/>
    </source>
</evidence>
<dbReference type="InterPro" id="IPR006603">
    <property type="entry name" value="PQ-loop_rpt"/>
</dbReference>
<dbReference type="Proteomes" id="UP000216339">
    <property type="component" value="Unassembled WGS sequence"/>
</dbReference>
<feature type="transmembrane region" description="Helical" evidence="5">
    <location>
        <begin position="63"/>
        <end position="81"/>
    </location>
</feature>
<keyword evidence="4 5" id="KW-0472">Membrane</keyword>
<dbReference type="OrthoDB" id="122062at2"/>
<evidence type="ECO:0000313" key="7">
    <source>
        <dbReference type="Proteomes" id="UP000216339"/>
    </source>
</evidence>
<proteinExistence type="predicted"/>
<protein>
    <recommendedName>
        <fullName evidence="8">Glutathione synthetase</fullName>
    </recommendedName>
</protein>
<name>A0A271J2B6_9BACT</name>
<dbReference type="GO" id="GO:0051119">
    <property type="term" value="F:sugar transmembrane transporter activity"/>
    <property type="evidence" value="ECO:0007669"/>
    <property type="project" value="InterPro"/>
</dbReference>
<reference evidence="6 7" key="1">
    <citation type="submission" date="2016-11" db="EMBL/GenBank/DDBJ databases">
        <title>Study of marine rhodopsin-containing bacteria.</title>
        <authorList>
            <person name="Yoshizawa S."/>
            <person name="Kumagai Y."/>
            <person name="Kogure K."/>
        </authorList>
    </citation>
    <scope>NUCLEOTIDE SEQUENCE [LARGE SCALE GENOMIC DNA]</scope>
    <source>
        <strain evidence="6 7">SAORIC-28</strain>
    </source>
</reference>
<dbReference type="Pfam" id="PF04193">
    <property type="entry name" value="PQ-loop"/>
    <property type="match status" value="1"/>
</dbReference>
<gene>
    <name evidence="6" type="ORF">BSZ37_14655</name>
</gene>
<keyword evidence="7" id="KW-1185">Reference proteome</keyword>
<sequence>MSGVTLLGLVAAACTTASFVPQVLKAWRSGSSADLSLGMYGLFTLGIVLWLAYGLLIRDTPIIVANVVTLVLVLSILVHILRFGKPRPPAA</sequence>
<evidence type="ECO:0000313" key="6">
    <source>
        <dbReference type="EMBL" id="PAP77593.1"/>
    </source>
</evidence>
<comment type="caution">
    <text evidence="6">The sequence shown here is derived from an EMBL/GenBank/DDBJ whole genome shotgun (WGS) entry which is preliminary data.</text>
</comment>
<dbReference type="GO" id="GO:0016020">
    <property type="term" value="C:membrane"/>
    <property type="evidence" value="ECO:0007669"/>
    <property type="project" value="UniProtKB-SubCell"/>
</dbReference>